<evidence type="ECO:0000256" key="1">
    <source>
        <dbReference type="SAM" id="MobiDB-lite"/>
    </source>
</evidence>
<protein>
    <submittedName>
        <fullName evidence="2">Uncharacterized protein</fullName>
    </submittedName>
</protein>
<organism evidence="2">
    <name type="scientific">Anguilla anguilla</name>
    <name type="common">European freshwater eel</name>
    <name type="synonym">Muraena anguilla</name>
    <dbReference type="NCBI Taxonomy" id="7936"/>
    <lineage>
        <taxon>Eukaryota</taxon>
        <taxon>Metazoa</taxon>
        <taxon>Chordata</taxon>
        <taxon>Craniata</taxon>
        <taxon>Vertebrata</taxon>
        <taxon>Euteleostomi</taxon>
        <taxon>Actinopterygii</taxon>
        <taxon>Neopterygii</taxon>
        <taxon>Teleostei</taxon>
        <taxon>Anguilliformes</taxon>
        <taxon>Anguillidae</taxon>
        <taxon>Anguilla</taxon>
    </lineage>
</organism>
<reference evidence="2" key="2">
    <citation type="journal article" date="2015" name="Fish Shellfish Immunol.">
        <title>Early steps in the European eel (Anguilla anguilla)-Vibrio vulnificus interaction in the gills: Role of the RtxA13 toxin.</title>
        <authorList>
            <person name="Callol A."/>
            <person name="Pajuelo D."/>
            <person name="Ebbesson L."/>
            <person name="Teles M."/>
            <person name="MacKenzie S."/>
            <person name="Amaro C."/>
        </authorList>
    </citation>
    <scope>NUCLEOTIDE SEQUENCE</scope>
</reference>
<accession>A0A0E9QB68</accession>
<proteinExistence type="predicted"/>
<evidence type="ECO:0000313" key="2">
    <source>
        <dbReference type="EMBL" id="JAH13747.1"/>
    </source>
</evidence>
<reference evidence="2" key="1">
    <citation type="submission" date="2014-11" db="EMBL/GenBank/DDBJ databases">
        <authorList>
            <person name="Amaro Gonzalez C."/>
        </authorList>
    </citation>
    <scope>NUCLEOTIDE SEQUENCE</scope>
</reference>
<feature type="region of interest" description="Disordered" evidence="1">
    <location>
        <begin position="1"/>
        <end position="23"/>
    </location>
</feature>
<dbReference type="EMBL" id="GBXM01094830">
    <property type="protein sequence ID" value="JAH13747.1"/>
    <property type="molecule type" value="Transcribed_RNA"/>
</dbReference>
<dbReference type="AlphaFoldDB" id="A0A0E9QB68"/>
<name>A0A0E9QB68_ANGAN</name>
<sequence length="40" mass="4366">MRTRGEHATHRKAPSQDLNPQPSCCEAAVLPTAPPCRPKL</sequence>